<dbReference type="NCBIfam" id="TIGR00236">
    <property type="entry name" value="wecB"/>
    <property type="match status" value="1"/>
</dbReference>
<feature type="domain" description="UDP-N-acetylglucosamine 2-epimerase" evidence="2">
    <location>
        <begin position="24"/>
        <end position="350"/>
    </location>
</feature>
<dbReference type="GO" id="GO:0016853">
    <property type="term" value="F:isomerase activity"/>
    <property type="evidence" value="ECO:0007669"/>
    <property type="project" value="UniProtKB-KW"/>
</dbReference>
<organism evidence="3 4">
    <name type="scientific">Seinonella peptonophila</name>
    <dbReference type="NCBI Taxonomy" id="112248"/>
    <lineage>
        <taxon>Bacteria</taxon>
        <taxon>Bacillati</taxon>
        <taxon>Bacillota</taxon>
        <taxon>Bacilli</taxon>
        <taxon>Bacillales</taxon>
        <taxon>Thermoactinomycetaceae</taxon>
        <taxon>Seinonella</taxon>
    </lineage>
</organism>
<dbReference type="STRING" id="112248.SAMN05444392_10270"/>
<protein>
    <submittedName>
        <fullName evidence="3">UDP-GlcNAc3NAcA epimerase</fullName>
    </submittedName>
</protein>
<evidence type="ECO:0000256" key="1">
    <source>
        <dbReference type="RuleBase" id="RU003513"/>
    </source>
</evidence>
<dbReference type="RefSeq" id="WP_073153120.1">
    <property type="nucleotide sequence ID" value="NZ_FQVL01000002.1"/>
</dbReference>
<dbReference type="SUPFAM" id="SSF53756">
    <property type="entry name" value="UDP-Glycosyltransferase/glycogen phosphorylase"/>
    <property type="match status" value="1"/>
</dbReference>
<dbReference type="EMBL" id="FQVL01000002">
    <property type="protein sequence ID" value="SHE61409.1"/>
    <property type="molecule type" value="Genomic_DNA"/>
</dbReference>
<evidence type="ECO:0000259" key="2">
    <source>
        <dbReference type="Pfam" id="PF02350"/>
    </source>
</evidence>
<gene>
    <name evidence="3" type="ORF">SAMN05444392_10270</name>
</gene>
<accession>A0A1M4UXL9</accession>
<keyword evidence="1" id="KW-0413">Isomerase</keyword>
<dbReference type="AlphaFoldDB" id="A0A1M4UXL9"/>
<dbReference type="InterPro" id="IPR029767">
    <property type="entry name" value="WecB-like"/>
</dbReference>
<keyword evidence="4" id="KW-1185">Reference proteome</keyword>
<reference evidence="3 4" key="1">
    <citation type="submission" date="2016-11" db="EMBL/GenBank/DDBJ databases">
        <authorList>
            <person name="Jaros S."/>
            <person name="Januszkiewicz K."/>
            <person name="Wedrychowicz H."/>
        </authorList>
    </citation>
    <scope>NUCLEOTIDE SEQUENCE [LARGE SCALE GENOMIC DNA]</scope>
    <source>
        <strain evidence="3 4">DSM 44666</strain>
    </source>
</reference>
<name>A0A1M4UXL9_9BACL</name>
<evidence type="ECO:0000313" key="4">
    <source>
        <dbReference type="Proteomes" id="UP000184476"/>
    </source>
</evidence>
<dbReference type="PANTHER" id="PTHR43174:SF1">
    <property type="entry name" value="UDP-N-ACETYLGLUCOSAMINE 2-EPIMERASE"/>
    <property type="match status" value="1"/>
</dbReference>
<dbReference type="InterPro" id="IPR003331">
    <property type="entry name" value="UDP_GlcNAc_Epimerase_2_dom"/>
</dbReference>
<dbReference type="Proteomes" id="UP000184476">
    <property type="component" value="Unassembled WGS sequence"/>
</dbReference>
<comment type="similarity">
    <text evidence="1">Belongs to the UDP-N-acetylglucosamine 2-epimerase family.</text>
</comment>
<sequence length="352" mass="38956">MKVLTVVGARPQFIKAAPVSRALRKQATEILVHTGQHYDKSMSEVFFEELQIPIPDYHLHVGSMSHGAQTGAMLQKIEEVILSEKPDAVLVYGDTNSTLAGSLAASKLHIPVAHVEAGLRSFNRQMPEEINRVLTDHVSEWLFCPTEAAISNLRQEGITKGVYRTGDVMLDTVIFNRQLAAEKSQVLEQYNLETGSYLLITVHRAENTDQPERLQEIIAALNQVQIPAIFPVHPRTRSKLDALDLRLTNPLVQLVEPVGFLDMLQLEVHAKKIVTDSGGVQKEAFFAEVPCITLRDETEWVETVQSGANRLVGADQSKILAAIESFTVDFNSLPPIYGNGQAAEEIVGYLLD</sequence>
<proteinExistence type="inferred from homology"/>
<dbReference type="CDD" id="cd03786">
    <property type="entry name" value="GTB_UDP-GlcNAc_2-Epimerase"/>
    <property type="match status" value="1"/>
</dbReference>
<evidence type="ECO:0000313" key="3">
    <source>
        <dbReference type="EMBL" id="SHE61409.1"/>
    </source>
</evidence>
<dbReference type="PANTHER" id="PTHR43174">
    <property type="entry name" value="UDP-N-ACETYLGLUCOSAMINE 2-EPIMERASE"/>
    <property type="match status" value="1"/>
</dbReference>
<dbReference type="OrthoDB" id="9803238at2"/>
<dbReference type="Gene3D" id="3.40.50.2000">
    <property type="entry name" value="Glycogen Phosphorylase B"/>
    <property type="match status" value="2"/>
</dbReference>
<dbReference type="Pfam" id="PF02350">
    <property type="entry name" value="Epimerase_2"/>
    <property type="match status" value="1"/>
</dbReference>